<evidence type="ECO:0000313" key="3">
    <source>
        <dbReference type="Proteomes" id="UP001219525"/>
    </source>
</evidence>
<feature type="compositionally biased region" description="Basic and acidic residues" evidence="1">
    <location>
        <begin position="400"/>
        <end position="416"/>
    </location>
</feature>
<gene>
    <name evidence="2" type="ORF">GGX14DRAFT_673546</name>
</gene>
<reference evidence="2" key="1">
    <citation type="submission" date="2023-03" db="EMBL/GenBank/DDBJ databases">
        <title>Massive genome expansion in bonnet fungi (Mycena s.s.) driven by repeated elements and novel gene families across ecological guilds.</title>
        <authorList>
            <consortium name="Lawrence Berkeley National Laboratory"/>
            <person name="Harder C.B."/>
            <person name="Miyauchi S."/>
            <person name="Viragh M."/>
            <person name="Kuo A."/>
            <person name="Thoen E."/>
            <person name="Andreopoulos B."/>
            <person name="Lu D."/>
            <person name="Skrede I."/>
            <person name="Drula E."/>
            <person name="Henrissat B."/>
            <person name="Morin E."/>
            <person name="Kohler A."/>
            <person name="Barry K."/>
            <person name="LaButti K."/>
            <person name="Morin E."/>
            <person name="Salamov A."/>
            <person name="Lipzen A."/>
            <person name="Mereny Z."/>
            <person name="Hegedus B."/>
            <person name="Baldrian P."/>
            <person name="Stursova M."/>
            <person name="Weitz H."/>
            <person name="Taylor A."/>
            <person name="Grigoriev I.V."/>
            <person name="Nagy L.G."/>
            <person name="Martin F."/>
            <person name="Kauserud H."/>
        </authorList>
    </citation>
    <scope>NUCLEOTIDE SEQUENCE</scope>
    <source>
        <strain evidence="2">9144</strain>
    </source>
</reference>
<sequence length="432" mass="45761">MPAVLQSMPSGHASTSVELQKLLLCLAIVLACVLTSFGAAKLLELVRHGRARELEPEVLASKATPIDDPRLSNPRSNSICPAPSPNSANAWPWNPSWLYVIAPRPQLQGAGAAAVPPARAIQYTRASPHLQHITAPRVYAIRRRRRLDRRAPGPSPLRNVVYGYAGPGETMPWRCRRKRDKSALKNVEAAQGCGVLPLDETARSADIDALALRPCKFLPVFEGPAAPVCAAGEVVSAIASDQPHRAADTVAGVGAHPRALHSRLPALPVPLTVSPSAFPSDTGLYSRHRRLSAFPVPLTIAPPVFPRDSDTDAGAHLHSHHTGGRESALPVPLTVSLSVFPGETGASASPGPALPRPGSRTFAIKTRPAGLSRPPQLRHHSILAARGRGARAGNLATVHEGSEPDSHAEPKARARADTCASAKENVERAAWA</sequence>
<organism evidence="2 3">
    <name type="scientific">Mycena pura</name>
    <dbReference type="NCBI Taxonomy" id="153505"/>
    <lineage>
        <taxon>Eukaryota</taxon>
        <taxon>Fungi</taxon>
        <taxon>Dikarya</taxon>
        <taxon>Basidiomycota</taxon>
        <taxon>Agaricomycotina</taxon>
        <taxon>Agaricomycetes</taxon>
        <taxon>Agaricomycetidae</taxon>
        <taxon>Agaricales</taxon>
        <taxon>Marasmiineae</taxon>
        <taxon>Mycenaceae</taxon>
        <taxon>Mycena</taxon>
    </lineage>
</organism>
<comment type="caution">
    <text evidence="2">The sequence shown here is derived from an EMBL/GenBank/DDBJ whole genome shotgun (WGS) entry which is preliminary data.</text>
</comment>
<feature type="region of interest" description="Disordered" evidence="1">
    <location>
        <begin position="305"/>
        <end position="330"/>
    </location>
</feature>
<proteinExistence type="predicted"/>
<dbReference type="EMBL" id="JARJCW010000085">
    <property type="protein sequence ID" value="KAJ7196282.1"/>
    <property type="molecule type" value="Genomic_DNA"/>
</dbReference>
<evidence type="ECO:0000256" key="1">
    <source>
        <dbReference type="SAM" id="MobiDB-lite"/>
    </source>
</evidence>
<keyword evidence="3" id="KW-1185">Reference proteome</keyword>
<feature type="region of interest" description="Disordered" evidence="1">
    <location>
        <begin position="398"/>
        <end position="432"/>
    </location>
</feature>
<dbReference type="Proteomes" id="UP001219525">
    <property type="component" value="Unassembled WGS sequence"/>
</dbReference>
<accession>A0AAD6V0A3</accession>
<evidence type="ECO:0000313" key="2">
    <source>
        <dbReference type="EMBL" id="KAJ7196282.1"/>
    </source>
</evidence>
<dbReference type="AlphaFoldDB" id="A0AAD6V0A3"/>
<protein>
    <submittedName>
        <fullName evidence="2">Uncharacterized protein</fullName>
    </submittedName>
</protein>
<name>A0AAD6V0A3_9AGAR</name>